<comment type="caution">
    <text evidence="2">The sequence shown here is derived from an EMBL/GenBank/DDBJ whole genome shotgun (WGS) entry which is preliminary data.</text>
</comment>
<evidence type="ECO:0000313" key="3">
    <source>
        <dbReference type="Proteomes" id="UP001189429"/>
    </source>
</evidence>
<name>A0ABN9SMD3_9DINO</name>
<feature type="compositionally biased region" description="Acidic residues" evidence="1">
    <location>
        <begin position="99"/>
        <end position="123"/>
    </location>
</feature>
<evidence type="ECO:0000256" key="1">
    <source>
        <dbReference type="SAM" id="MobiDB-lite"/>
    </source>
</evidence>
<evidence type="ECO:0000313" key="2">
    <source>
        <dbReference type="EMBL" id="CAK0832967.1"/>
    </source>
</evidence>
<reference evidence="2" key="1">
    <citation type="submission" date="2023-10" db="EMBL/GenBank/DDBJ databases">
        <authorList>
            <person name="Chen Y."/>
            <person name="Shah S."/>
            <person name="Dougan E. K."/>
            <person name="Thang M."/>
            <person name="Chan C."/>
        </authorList>
    </citation>
    <scope>NUCLEOTIDE SEQUENCE [LARGE SCALE GENOMIC DNA]</scope>
</reference>
<feature type="compositionally biased region" description="Basic residues" evidence="1">
    <location>
        <begin position="331"/>
        <end position="342"/>
    </location>
</feature>
<evidence type="ECO:0008006" key="4">
    <source>
        <dbReference type="Google" id="ProtNLM"/>
    </source>
</evidence>
<dbReference type="SUPFAM" id="SSF57667">
    <property type="entry name" value="beta-beta-alpha zinc fingers"/>
    <property type="match status" value="1"/>
</dbReference>
<feature type="region of interest" description="Disordered" evidence="1">
    <location>
        <begin position="188"/>
        <end position="342"/>
    </location>
</feature>
<accession>A0ABN9SMD3</accession>
<gene>
    <name evidence="2" type="ORF">PCOR1329_LOCUS30811</name>
</gene>
<protein>
    <recommendedName>
        <fullName evidence="4">U1-type domain-containing protein</fullName>
    </recommendedName>
</protein>
<feature type="compositionally biased region" description="Acidic residues" evidence="1">
    <location>
        <begin position="18"/>
        <end position="28"/>
    </location>
</feature>
<feature type="compositionally biased region" description="Low complexity" evidence="1">
    <location>
        <begin position="273"/>
        <end position="283"/>
    </location>
</feature>
<organism evidence="2 3">
    <name type="scientific">Prorocentrum cordatum</name>
    <dbReference type="NCBI Taxonomy" id="2364126"/>
    <lineage>
        <taxon>Eukaryota</taxon>
        <taxon>Sar</taxon>
        <taxon>Alveolata</taxon>
        <taxon>Dinophyceae</taxon>
        <taxon>Prorocentrales</taxon>
        <taxon>Prorocentraceae</taxon>
        <taxon>Prorocentrum</taxon>
    </lineage>
</organism>
<feature type="compositionally biased region" description="Low complexity" evidence="1">
    <location>
        <begin position="306"/>
        <end position="330"/>
    </location>
</feature>
<dbReference type="Proteomes" id="UP001189429">
    <property type="component" value="Unassembled WGS sequence"/>
</dbReference>
<dbReference type="Gene3D" id="3.30.160.60">
    <property type="entry name" value="Classic Zinc Finger"/>
    <property type="match status" value="1"/>
</dbReference>
<dbReference type="EMBL" id="CAUYUJ010011958">
    <property type="protein sequence ID" value="CAK0832967.1"/>
    <property type="molecule type" value="Genomic_DNA"/>
</dbReference>
<dbReference type="InterPro" id="IPR036236">
    <property type="entry name" value="Znf_C2H2_sf"/>
</dbReference>
<keyword evidence="3" id="KW-1185">Reference proteome</keyword>
<feature type="compositionally biased region" description="Basic and acidic residues" evidence="1">
    <location>
        <begin position="247"/>
        <end position="272"/>
    </location>
</feature>
<sequence>MIKRALGFFDGGRRDQKDVDEESDDGDGLTERQRRKLERRLLPGAAGAEGRPRRAAAPPRTVCQHPAEPACHRRRGGGVDPQDMALRARSGARPGAKADEDEEDEDDQSEDEDEEGSESDDEPLMPPEEEKQIRGQFRCELCPDKILMNEKLMETHLQSAGHRKNVRRFERAKELGVEAFEAECRERAAAREAVAASGQPSRRQRKNEEFWAKRREKSKKKSGGEKAKELTATQIEDRKRKFQAKKAQRELRKKGAAEGVAGKRPEASKKAAEAAAPVAGAAEPAREKEAKAGENASRLRRKALRAAKFAAAAGQAPQAAGAPAADAPAPGRRKKKRTPDAA</sequence>
<proteinExistence type="predicted"/>
<feature type="compositionally biased region" description="Basic and acidic residues" evidence="1">
    <location>
        <begin position="222"/>
        <end position="239"/>
    </location>
</feature>
<feature type="compositionally biased region" description="Low complexity" evidence="1">
    <location>
        <begin position="42"/>
        <end position="60"/>
    </location>
</feature>
<feature type="region of interest" description="Disordered" evidence="1">
    <location>
        <begin position="1"/>
        <end position="136"/>
    </location>
</feature>